<feature type="domain" description="EF-hand" evidence="4">
    <location>
        <begin position="99"/>
        <end position="134"/>
    </location>
</feature>
<dbReference type="GO" id="GO:0005509">
    <property type="term" value="F:calcium ion binding"/>
    <property type="evidence" value="ECO:0007669"/>
    <property type="project" value="InterPro"/>
</dbReference>
<dbReference type="InterPro" id="IPR018247">
    <property type="entry name" value="EF_Hand_1_Ca_BS"/>
</dbReference>
<evidence type="ECO:0000259" key="4">
    <source>
        <dbReference type="PROSITE" id="PS50222"/>
    </source>
</evidence>
<keyword evidence="6" id="KW-1185">Reference proteome</keyword>
<dbReference type="PANTHER" id="PTHR34524">
    <property type="entry name" value="CALCYPHOSIN"/>
    <property type="match status" value="1"/>
</dbReference>
<dbReference type="PANTHER" id="PTHR34524:SF6">
    <property type="entry name" value="CALCYPHOSINE LIKE"/>
    <property type="match status" value="1"/>
</dbReference>
<dbReference type="Proteomes" id="UP000678393">
    <property type="component" value="Unassembled WGS sequence"/>
</dbReference>
<dbReference type="EMBL" id="CAJHNH020000223">
    <property type="protein sequence ID" value="CAG5116199.1"/>
    <property type="molecule type" value="Genomic_DNA"/>
</dbReference>
<dbReference type="PROSITE" id="PS50222">
    <property type="entry name" value="EF_HAND_2"/>
    <property type="match status" value="3"/>
</dbReference>
<dbReference type="InterPro" id="IPR011992">
    <property type="entry name" value="EF-hand-dom_pair"/>
</dbReference>
<reference evidence="5" key="1">
    <citation type="submission" date="2021-04" db="EMBL/GenBank/DDBJ databases">
        <authorList>
            <consortium name="Molecular Ecology Group"/>
        </authorList>
    </citation>
    <scope>NUCLEOTIDE SEQUENCE</scope>
</reference>
<evidence type="ECO:0000256" key="1">
    <source>
        <dbReference type="ARBA" id="ARBA00022723"/>
    </source>
</evidence>
<sequence>MSSIPLDERTQKLVSALQLQCLHPGIGALRQLSCMFRRMDLDYSKKICFEEFVLGLRSYNLKFSDEDIELLFSALDINDDGQIDFREFLELLIPPMNEVRTNVINEAFDKLDINGDGTIQMDELKIVYAANARKHPKYLSGEWTEEQTLRYFLDGLDTPGDPDGEVTREEFMNYYARVSATVDDDCYFDMVVRSLYGLPAVRAKAKR</sequence>
<organism evidence="5 6">
    <name type="scientific">Candidula unifasciata</name>
    <dbReference type="NCBI Taxonomy" id="100452"/>
    <lineage>
        <taxon>Eukaryota</taxon>
        <taxon>Metazoa</taxon>
        <taxon>Spiralia</taxon>
        <taxon>Lophotrochozoa</taxon>
        <taxon>Mollusca</taxon>
        <taxon>Gastropoda</taxon>
        <taxon>Heterobranchia</taxon>
        <taxon>Euthyneura</taxon>
        <taxon>Panpulmonata</taxon>
        <taxon>Eupulmonata</taxon>
        <taxon>Stylommatophora</taxon>
        <taxon>Helicina</taxon>
        <taxon>Helicoidea</taxon>
        <taxon>Geomitridae</taxon>
        <taxon>Candidula</taxon>
    </lineage>
</organism>
<gene>
    <name evidence="5" type="ORF">CUNI_LOCUS1757</name>
</gene>
<keyword evidence="1" id="KW-0479">Metal-binding</keyword>
<dbReference type="InterPro" id="IPR051581">
    <property type="entry name" value="Ca-bind"/>
</dbReference>
<dbReference type="SUPFAM" id="SSF47473">
    <property type="entry name" value="EF-hand"/>
    <property type="match status" value="1"/>
</dbReference>
<name>A0A8S3YGA0_9EUPU</name>
<evidence type="ECO:0000313" key="6">
    <source>
        <dbReference type="Proteomes" id="UP000678393"/>
    </source>
</evidence>
<accession>A0A8S3YGA0</accession>
<dbReference type="CDD" id="cd00051">
    <property type="entry name" value="EFh"/>
    <property type="match status" value="2"/>
</dbReference>
<evidence type="ECO:0000256" key="2">
    <source>
        <dbReference type="ARBA" id="ARBA00022737"/>
    </source>
</evidence>
<feature type="domain" description="EF-hand" evidence="4">
    <location>
        <begin position="63"/>
        <end position="98"/>
    </location>
</feature>
<protein>
    <recommendedName>
        <fullName evidence="4">EF-hand domain-containing protein</fullName>
    </recommendedName>
</protein>
<dbReference type="AlphaFoldDB" id="A0A8S3YGA0"/>
<evidence type="ECO:0000256" key="3">
    <source>
        <dbReference type="ARBA" id="ARBA00022837"/>
    </source>
</evidence>
<comment type="caution">
    <text evidence="5">The sequence shown here is derived from an EMBL/GenBank/DDBJ whole genome shotgun (WGS) entry which is preliminary data.</text>
</comment>
<dbReference type="PROSITE" id="PS00303">
    <property type="entry name" value="S100_CABP"/>
    <property type="match status" value="1"/>
</dbReference>
<dbReference type="InterPro" id="IPR002048">
    <property type="entry name" value="EF_hand_dom"/>
</dbReference>
<evidence type="ECO:0000313" key="5">
    <source>
        <dbReference type="EMBL" id="CAG5116199.1"/>
    </source>
</evidence>
<keyword evidence="2" id="KW-0677">Repeat</keyword>
<keyword evidence="3" id="KW-0106">Calcium</keyword>
<dbReference type="OrthoDB" id="444540at2759"/>
<dbReference type="Pfam" id="PF13499">
    <property type="entry name" value="EF-hand_7"/>
    <property type="match status" value="2"/>
</dbReference>
<dbReference type="InterPro" id="IPR001751">
    <property type="entry name" value="S100/CaBP7/8-like_CS"/>
</dbReference>
<dbReference type="SMART" id="SM00054">
    <property type="entry name" value="EFh"/>
    <property type="match status" value="3"/>
</dbReference>
<dbReference type="PROSITE" id="PS00018">
    <property type="entry name" value="EF_HAND_1"/>
    <property type="match status" value="2"/>
</dbReference>
<feature type="domain" description="EF-hand" evidence="4">
    <location>
        <begin position="27"/>
        <end position="62"/>
    </location>
</feature>
<proteinExistence type="predicted"/>
<dbReference type="Gene3D" id="1.10.238.10">
    <property type="entry name" value="EF-hand"/>
    <property type="match status" value="2"/>
</dbReference>